<keyword evidence="3" id="KW-0805">Transcription regulation</keyword>
<organism evidence="6 7">
    <name type="scientific">Massilia timonae</name>
    <dbReference type="NCBI Taxonomy" id="47229"/>
    <lineage>
        <taxon>Bacteria</taxon>
        <taxon>Pseudomonadati</taxon>
        <taxon>Pseudomonadota</taxon>
        <taxon>Betaproteobacteria</taxon>
        <taxon>Burkholderiales</taxon>
        <taxon>Oxalobacteraceae</taxon>
        <taxon>Telluria group</taxon>
        <taxon>Massilia</taxon>
    </lineage>
</organism>
<dbReference type="AlphaFoldDB" id="A0A1S2N9N7"/>
<keyword evidence="1" id="KW-0547">Nucleotide-binding</keyword>
<keyword evidence="4" id="KW-0804">Transcription</keyword>
<reference evidence="6 7" key="1">
    <citation type="submission" date="2014-10" db="EMBL/GenBank/DDBJ databases">
        <authorList>
            <person name="Seo M.-J."/>
            <person name="Seok Y.J."/>
            <person name="Cha I.-T."/>
        </authorList>
    </citation>
    <scope>NUCLEOTIDE SEQUENCE [LARGE SCALE GENOMIC DNA]</scope>
    <source>
        <strain evidence="6 7">NEU</strain>
    </source>
</reference>
<dbReference type="PANTHER" id="PTHR32071">
    <property type="entry name" value="TRANSCRIPTIONAL REGULATORY PROTEIN"/>
    <property type="match status" value="1"/>
</dbReference>
<evidence type="ECO:0000256" key="2">
    <source>
        <dbReference type="ARBA" id="ARBA00022840"/>
    </source>
</evidence>
<dbReference type="Gene3D" id="3.40.50.300">
    <property type="entry name" value="P-loop containing nucleotide triphosphate hydrolases"/>
    <property type="match status" value="1"/>
</dbReference>
<evidence type="ECO:0000313" key="6">
    <source>
        <dbReference type="EMBL" id="OIJ41699.1"/>
    </source>
</evidence>
<dbReference type="InterPro" id="IPR025662">
    <property type="entry name" value="Sigma_54_int_dom_ATP-bd_1"/>
</dbReference>
<protein>
    <submittedName>
        <fullName evidence="6">AAA domain family protein</fullName>
    </submittedName>
</protein>
<dbReference type="InterPro" id="IPR027417">
    <property type="entry name" value="P-loop_NTPase"/>
</dbReference>
<evidence type="ECO:0000256" key="1">
    <source>
        <dbReference type="ARBA" id="ARBA00022741"/>
    </source>
</evidence>
<dbReference type="InterPro" id="IPR002078">
    <property type="entry name" value="Sigma_54_int"/>
</dbReference>
<dbReference type="Gene3D" id="1.10.8.60">
    <property type="match status" value="1"/>
</dbReference>
<dbReference type="SMART" id="SM00382">
    <property type="entry name" value="AAA"/>
    <property type="match status" value="1"/>
</dbReference>
<evidence type="ECO:0000259" key="5">
    <source>
        <dbReference type="PROSITE" id="PS50045"/>
    </source>
</evidence>
<dbReference type="SUPFAM" id="SSF52540">
    <property type="entry name" value="P-loop containing nucleoside triphosphate hydrolases"/>
    <property type="match status" value="1"/>
</dbReference>
<dbReference type="InterPro" id="IPR003593">
    <property type="entry name" value="AAA+_ATPase"/>
</dbReference>
<accession>A0A1S2N9N7</accession>
<evidence type="ECO:0000256" key="3">
    <source>
        <dbReference type="ARBA" id="ARBA00023015"/>
    </source>
</evidence>
<dbReference type="GO" id="GO:0006355">
    <property type="term" value="P:regulation of DNA-templated transcription"/>
    <property type="evidence" value="ECO:0007669"/>
    <property type="project" value="InterPro"/>
</dbReference>
<feature type="domain" description="Sigma-54 factor interaction" evidence="5">
    <location>
        <begin position="149"/>
        <end position="369"/>
    </location>
</feature>
<dbReference type="Gene3D" id="1.10.10.60">
    <property type="entry name" value="Homeodomain-like"/>
    <property type="match status" value="1"/>
</dbReference>
<dbReference type="Pfam" id="PF25601">
    <property type="entry name" value="AAA_lid_14"/>
    <property type="match status" value="1"/>
</dbReference>
<keyword evidence="2" id="KW-0067">ATP-binding</keyword>
<dbReference type="CDD" id="cd00009">
    <property type="entry name" value="AAA"/>
    <property type="match status" value="1"/>
</dbReference>
<sequence length="503" mass="53639">MHDLNDARTLTAPLMHADGAASRLLTLTILWHPDAARIGEQCIASAPGGVLELSRYAPLFSRPGAAGLPLGHGAISREPLRIVRVGDGVSLQAPLSRMTTELNGREIGAGVALDHADLERGQVIALGRTVLLCLHWSTVLPKANEVRGLHGVGSAAVMLRDQIRMVARSDLPVLLLGETGTGKEVVARAIHALGARADARLVTVNMAALNESLAAAELFGAVKGAYTGAQGERKGLFGEANGATLFLDEIGNAPACVQPMLLRVLEGGDYRPLGSAQELRSTARILAATDQRLDGSHFNQALLRRLEGVVIQLAPLRSRREDIGVLIRQLYPADDGRVDLPCSLVAELACYDWPGNVRQLARVLQRAALMVRSGVTPRFDQLVQEPPAADAGKLAGARAARRKPSALSDDELVAALSRHGWILRSTAESLGISRPSLYKLLDRHPLIRRAEGIEAGEIGRAWAGAQGDVERCAAALKTLAAPLRRQLNKLGLLERSGANRTDL</sequence>
<dbReference type="Pfam" id="PF02954">
    <property type="entry name" value="HTH_8"/>
    <property type="match status" value="1"/>
</dbReference>
<dbReference type="PANTHER" id="PTHR32071:SF77">
    <property type="entry name" value="TRANSCRIPTIONAL REGULATORY PROTEIN"/>
    <property type="match status" value="1"/>
</dbReference>
<evidence type="ECO:0000256" key="4">
    <source>
        <dbReference type="ARBA" id="ARBA00023163"/>
    </source>
</evidence>
<proteinExistence type="predicted"/>
<gene>
    <name evidence="6" type="ORF">LO55_2503</name>
</gene>
<evidence type="ECO:0000313" key="7">
    <source>
        <dbReference type="Proteomes" id="UP000180246"/>
    </source>
</evidence>
<dbReference type="InterPro" id="IPR002197">
    <property type="entry name" value="HTH_Fis"/>
</dbReference>
<dbReference type="GO" id="GO:0005524">
    <property type="term" value="F:ATP binding"/>
    <property type="evidence" value="ECO:0007669"/>
    <property type="project" value="UniProtKB-KW"/>
</dbReference>
<dbReference type="InterPro" id="IPR058031">
    <property type="entry name" value="AAA_lid_NorR"/>
</dbReference>
<name>A0A1S2N9N7_9BURK</name>
<dbReference type="GO" id="GO:0043565">
    <property type="term" value="F:sequence-specific DNA binding"/>
    <property type="evidence" value="ECO:0007669"/>
    <property type="project" value="InterPro"/>
</dbReference>
<comment type="caution">
    <text evidence="6">The sequence shown here is derived from an EMBL/GenBank/DDBJ whole genome shotgun (WGS) entry which is preliminary data.</text>
</comment>
<dbReference type="PROSITE" id="PS50045">
    <property type="entry name" value="SIGMA54_INTERACT_4"/>
    <property type="match status" value="1"/>
</dbReference>
<dbReference type="EMBL" id="JRYB01000001">
    <property type="protein sequence ID" value="OIJ41699.1"/>
    <property type="molecule type" value="Genomic_DNA"/>
</dbReference>
<dbReference type="Proteomes" id="UP000180246">
    <property type="component" value="Unassembled WGS sequence"/>
</dbReference>
<dbReference type="Pfam" id="PF00158">
    <property type="entry name" value="Sigma54_activat"/>
    <property type="match status" value="1"/>
</dbReference>
<dbReference type="RefSeq" id="WP_071361670.1">
    <property type="nucleotide sequence ID" value="NZ_JRYB01000001.1"/>
</dbReference>
<dbReference type="PROSITE" id="PS00675">
    <property type="entry name" value="SIGMA54_INTERACT_1"/>
    <property type="match status" value="1"/>
</dbReference>